<feature type="region of interest" description="Disordered" evidence="1">
    <location>
        <begin position="88"/>
        <end position="112"/>
    </location>
</feature>
<feature type="signal peptide" evidence="2">
    <location>
        <begin position="1"/>
        <end position="18"/>
    </location>
</feature>
<organism evidence="3 4">
    <name type="scientific">Kwoniella shandongensis</name>
    <dbReference type="NCBI Taxonomy" id="1734106"/>
    <lineage>
        <taxon>Eukaryota</taxon>
        <taxon>Fungi</taxon>
        <taxon>Dikarya</taxon>
        <taxon>Basidiomycota</taxon>
        <taxon>Agaricomycotina</taxon>
        <taxon>Tremellomycetes</taxon>
        <taxon>Tremellales</taxon>
        <taxon>Cryptococcaceae</taxon>
        <taxon>Kwoniella</taxon>
    </lineage>
</organism>
<dbReference type="GeneID" id="43586793"/>
<feature type="compositionally biased region" description="Acidic residues" evidence="1">
    <location>
        <begin position="100"/>
        <end position="112"/>
    </location>
</feature>
<reference evidence="3" key="1">
    <citation type="submission" date="2017-08" db="EMBL/GenBank/DDBJ databases">
        <authorList>
            <person name="Cuomo C."/>
            <person name="Billmyre B."/>
            <person name="Heitman J."/>
        </authorList>
    </citation>
    <scope>NUCLEOTIDE SEQUENCE</scope>
    <source>
        <strain evidence="3">CBS 12478</strain>
    </source>
</reference>
<keyword evidence="2" id="KW-0732">Signal</keyword>
<gene>
    <name evidence="3" type="ORF">CI109_101024</name>
</gene>
<dbReference type="Proteomes" id="UP000322225">
    <property type="component" value="Chromosome 2"/>
</dbReference>
<dbReference type="KEGG" id="ksn:43586793"/>
<reference evidence="3" key="2">
    <citation type="submission" date="2024-01" db="EMBL/GenBank/DDBJ databases">
        <title>Comparative genomics of Cryptococcus and Kwoniella reveals pathogenesis evolution and contrasting modes of karyotype evolution via chromosome fusion or intercentromeric recombination.</title>
        <authorList>
            <person name="Coelho M.A."/>
            <person name="David-Palma M."/>
            <person name="Shea T."/>
            <person name="Bowers K."/>
            <person name="McGinley-Smith S."/>
            <person name="Mohammad A.W."/>
            <person name="Gnirke A."/>
            <person name="Yurkov A.M."/>
            <person name="Nowrousian M."/>
            <person name="Sun S."/>
            <person name="Cuomo C.A."/>
            <person name="Heitman J."/>
        </authorList>
    </citation>
    <scope>NUCLEOTIDE SEQUENCE</scope>
    <source>
        <strain evidence="3">CBS 12478</strain>
    </source>
</reference>
<dbReference type="AlphaFoldDB" id="A0AAJ8LG17"/>
<dbReference type="EMBL" id="CP144052">
    <property type="protein sequence ID" value="WWD16596.1"/>
    <property type="molecule type" value="Genomic_DNA"/>
</dbReference>
<feature type="chain" id="PRO_5042554836" evidence="2">
    <location>
        <begin position="19"/>
        <end position="112"/>
    </location>
</feature>
<dbReference type="RefSeq" id="XP_031863017.2">
    <property type="nucleotide sequence ID" value="XM_032002678.2"/>
</dbReference>
<name>A0AAJ8LG17_9TREE</name>
<evidence type="ECO:0000256" key="1">
    <source>
        <dbReference type="SAM" id="MobiDB-lite"/>
    </source>
</evidence>
<evidence type="ECO:0000256" key="2">
    <source>
        <dbReference type="SAM" id="SignalP"/>
    </source>
</evidence>
<keyword evidence="4" id="KW-1185">Reference proteome</keyword>
<protein>
    <submittedName>
        <fullName evidence="3">Uncharacterized protein</fullName>
    </submittedName>
</protein>
<evidence type="ECO:0000313" key="4">
    <source>
        <dbReference type="Proteomes" id="UP000322225"/>
    </source>
</evidence>
<proteinExistence type="predicted"/>
<evidence type="ECO:0000313" key="3">
    <source>
        <dbReference type="EMBL" id="WWD16596.1"/>
    </source>
</evidence>
<accession>A0AAJ8LG17</accession>
<sequence>MRASYITAIIISATMALALPTPQGLSSIHALDSSPSPDIATIYADLASSVQQGDLMGLSTVNLQSITLGSDSLGRRITKRGHRIMIEEPRDTGRQWGGAEEMDDESDEPYWG</sequence>